<evidence type="ECO:0000256" key="2">
    <source>
        <dbReference type="SAM" id="Phobius"/>
    </source>
</evidence>
<gene>
    <name evidence="3" type="ORF">AVDCRST_MAG55-2695</name>
</gene>
<organism evidence="3">
    <name type="scientific">uncultured Rubrobacteraceae bacterium</name>
    <dbReference type="NCBI Taxonomy" id="349277"/>
    <lineage>
        <taxon>Bacteria</taxon>
        <taxon>Bacillati</taxon>
        <taxon>Actinomycetota</taxon>
        <taxon>Rubrobacteria</taxon>
        <taxon>Rubrobacterales</taxon>
        <taxon>Rubrobacteraceae</taxon>
        <taxon>environmental samples</taxon>
    </lineage>
</organism>
<evidence type="ECO:0000256" key="1">
    <source>
        <dbReference type="SAM" id="MobiDB-lite"/>
    </source>
</evidence>
<dbReference type="InterPro" id="IPR021454">
    <property type="entry name" value="DUF3105"/>
</dbReference>
<keyword evidence="2" id="KW-0472">Membrane</keyword>
<name>A0A6J4Q8X3_9ACTN</name>
<protein>
    <submittedName>
        <fullName evidence="3">Putative membrane protein</fullName>
    </submittedName>
</protein>
<feature type="region of interest" description="Disordered" evidence="1">
    <location>
        <begin position="47"/>
        <end position="85"/>
    </location>
</feature>
<evidence type="ECO:0000313" key="3">
    <source>
        <dbReference type="EMBL" id="CAA9431526.1"/>
    </source>
</evidence>
<sequence>MGNKGSGQVRTTPSSGGSRKTYIIVGAVVLAFVAGFVALVVLDSRQQAASTPPGEVRTYDVGQVGQHTDGDVDYEQTPPAGGEHDDVWQNSGFYEQPIRDENAVHTLEHGAVWITYDPDLPQDQKNRIRGLVEGQTCMLASPHPDLPNPVVASAWGKQLTLESADSADLERFVRAYRQGPQTPEPGAACTGGTSDTV</sequence>
<accession>A0A6J4Q8X3</accession>
<dbReference type="EMBL" id="CADCUZ010000132">
    <property type="protein sequence ID" value="CAA9431526.1"/>
    <property type="molecule type" value="Genomic_DNA"/>
</dbReference>
<feature type="transmembrane region" description="Helical" evidence="2">
    <location>
        <begin position="21"/>
        <end position="42"/>
    </location>
</feature>
<dbReference type="AlphaFoldDB" id="A0A6J4Q8X3"/>
<keyword evidence="2" id="KW-1133">Transmembrane helix</keyword>
<reference evidence="3" key="1">
    <citation type="submission" date="2020-02" db="EMBL/GenBank/DDBJ databases">
        <authorList>
            <person name="Meier V. D."/>
        </authorList>
    </citation>
    <scope>NUCLEOTIDE SEQUENCE</scope>
    <source>
        <strain evidence="3">AVDCRST_MAG55</strain>
    </source>
</reference>
<feature type="region of interest" description="Disordered" evidence="1">
    <location>
        <begin position="178"/>
        <end position="197"/>
    </location>
</feature>
<dbReference type="Pfam" id="PF11303">
    <property type="entry name" value="DUF3105"/>
    <property type="match status" value="1"/>
</dbReference>
<keyword evidence="2" id="KW-0812">Transmembrane</keyword>
<proteinExistence type="predicted"/>